<evidence type="ECO:0000256" key="1">
    <source>
        <dbReference type="ARBA" id="ARBA00022884"/>
    </source>
</evidence>
<sequence>MRVCFLQVMYYRENGEPRGFGFIKMSTVEEADKAMEMFHRFDLNGRPLIVHKATPRGTSLRSLGRKIFVANLPFDVDDERLEQLFSEHGKAVNAQIVYDTNTRRSRGTGFVAMSTEAEMNDAIANLNGKTIGGRLIQVNFAQEKPR</sequence>
<organism evidence="4 5">
    <name type="scientific">Rhododendron griersonianum</name>
    <dbReference type="NCBI Taxonomy" id="479676"/>
    <lineage>
        <taxon>Eukaryota</taxon>
        <taxon>Viridiplantae</taxon>
        <taxon>Streptophyta</taxon>
        <taxon>Embryophyta</taxon>
        <taxon>Tracheophyta</taxon>
        <taxon>Spermatophyta</taxon>
        <taxon>Magnoliopsida</taxon>
        <taxon>eudicotyledons</taxon>
        <taxon>Gunneridae</taxon>
        <taxon>Pentapetalae</taxon>
        <taxon>asterids</taxon>
        <taxon>Ericales</taxon>
        <taxon>Ericaceae</taxon>
        <taxon>Ericoideae</taxon>
        <taxon>Rhodoreae</taxon>
        <taxon>Rhododendron</taxon>
    </lineage>
</organism>
<dbReference type="AlphaFoldDB" id="A0AAV6J9D6"/>
<dbReference type="PANTHER" id="PTHR48025">
    <property type="entry name" value="OS02G0815200 PROTEIN"/>
    <property type="match status" value="1"/>
</dbReference>
<gene>
    <name evidence="4" type="ORF">RHGRI_024454</name>
</gene>
<dbReference type="SUPFAM" id="SSF54928">
    <property type="entry name" value="RNA-binding domain, RBD"/>
    <property type="match status" value="2"/>
</dbReference>
<reference evidence="4" key="1">
    <citation type="submission" date="2020-08" db="EMBL/GenBank/DDBJ databases">
        <title>Plant Genome Project.</title>
        <authorList>
            <person name="Zhang R.-G."/>
        </authorList>
    </citation>
    <scope>NUCLEOTIDE SEQUENCE</scope>
    <source>
        <strain evidence="4">WSP0</strain>
        <tissue evidence="4">Leaf</tissue>
    </source>
</reference>
<dbReference type="InterPro" id="IPR035979">
    <property type="entry name" value="RBD_domain_sf"/>
</dbReference>
<dbReference type="GO" id="GO:0003729">
    <property type="term" value="F:mRNA binding"/>
    <property type="evidence" value="ECO:0007669"/>
    <property type="project" value="TreeGrafter"/>
</dbReference>
<dbReference type="InterPro" id="IPR012677">
    <property type="entry name" value="Nucleotide-bd_a/b_plait_sf"/>
</dbReference>
<evidence type="ECO:0000259" key="3">
    <source>
        <dbReference type="PROSITE" id="PS50102"/>
    </source>
</evidence>
<dbReference type="GO" id="GO:0009535">
    <property type="term" value="C:chloroplast thylakoid membrane"/>
    <property type="evidence" value="ECO:0007669"/>
    <property type="project" value="TreeGrafter"/>
</dbReference>
<evidence type="ECO:0000313" key="5">
    <source>
        <dbReference type="Proteomes" id="UP000823749"/>
    </source>
</evidence>
<dbReference type="EMBL" id="JACTNZ010000008">
    <property type="protein sequence ID" value="KAG5537018.1"/>
    <property type="molecule type" value="Genomic_DNA"/>
</dbReference>
<keyword evidence="1 2" id="KW-0694">RNA-binding</keyword>
<dbReference type="SMART" id="SM00360">
    <property type="entry name" value="RRM"/>
    <property type="match status" value="2"/>
</dbReference>
<dbReference type="PANTHER" id="PTHR48025:SF3">
    <property type="entry name" value="31 KDA RIBONUCLEOPROTEIN, CHLOROPLASTIC-RELATED"/>
    <property type="match status" value="1"/>
</dbReference>
<dbReference type="InterPro" id="IPR050502">
    <property type="entry name" value="Euk_RNA-bind_prot"/>
</dbReference>
<name>A0AAV6J9D6_9ERIC</name>
<dbReference type="PROSITE" id="PS50102">
    <property type="entry name" value="RRM"/>
    <property type="match status" value="2"/>
</dbReference>
<dbReference type="Proteomes" id="UP000823749">
    <property type="component" value="Chromosome 8"/>
</dbReference>
<evidence type="ECO:0000256" key="2">
    <source>
        <dbReference type="PROSITE-ProRule" id="PRU00176"/>
    </source>
</evidence>
<evidence type="ECO:0000313" key="4">
    <source>
        <dbReference type="EMBL" id="KAG5537018.1"/>
    </source>
</evidence>
<keyword evidence="5" id="KW-1185">Reference proteome</keyword>
<dbReference type="GO" id="GO:1901259">
    <property type="term" value="P:chloroplast rRNA processing"/>
    <property type="evidence" value="ECO:0007669"/>
    <property type="project" value="TreeGrafter"/>
</dbReference>
<dbReference type="Pfam" id="PF00076">
    <property type="entry name" value="RRM_1"/>
    <property type="match status" value="2"/>
</dbReference>
<comment type="caution">
    <text evidence="4">The sequence shown here is derived from an EMBL/GenBank/DDBJ whole genome shotgun (WGS) entry which is preliminary data.</text>
</comment>
<feature type="domain" description="RRM" evidence="3">
    <location>
        <begin position="1"/>
        <end position="55"/>
    </location>
</feature>
<proteinExistence type="predicted"/>
<accession>A0AAV6J9D6</accession>
<feature type="domain" description="RRM" evidence="3">
    <location>
        <begin position="65"/>
        <end position="143"/>
    </location>
</feature>
<dbReference type="InterPro" id="IPR000504">
    <property type="entry name" value="RRM_dom"/>
</dbReference>
<dbReference type="Gene3D" id="3.30.70.330">
    <property type="match status" value="2"/>
</dbReference>
<protein>
    <recommendedName>
        <fullName evidence="3">RRM domain-containing protein</fullName>
    </recommendedName>
</protein>